<dbReference type="EMBL" id="JAHYIQ010000054">
    <property type="protein sequence ID" value="KAK1117183.1"/>
    <property type="molecule type" value="Genomic_DNA"/>
</dbReference>
<reference evidence="2" key="1">
    <citation type="submission" date="2021-10" db="EMBL/GenBank/DDBJ databases">
        <title>Melipona bicolor Genome sequencing and assembly.</title>
        <authorList>
            <person name="Araujo N.S."/>
            <person name="Arias M.C."/>
        </authorList>
    </citation>
    <scope>NUCLEOTIDE SEQUENCE</scope>
    <source>
        <strain evidence="2">USP_2M_L1-L4_2017</strain>
        <tissue evidence="2">Whole body</tissue>
    </source>
</reference>
<dbReference type="AlphaFoldDB" id="A0AA40FDU8"/>
<name>A0AA40FDU8_9HYME</name>
<evidence type="ECO:0000313" key="2">
    <source>
        <dbReference type="EMBL" id="KAK1117183.1"/>
    </source>
</evidence>
<gene>
    <name evidence="1" type="ORF">K0M31_016868</name>
    <name evidence="2" type="ORF">K0M31_016880</name>
</gene>
<protein>
    <submittedName>
        <fullName evidence="2">Uncharacterized protein</fullName>
    </submittedName>
</protein>
<organism evidence="2 3">
    <name type="scientific">Melipona bicolor</name>
    <dbReference type="NCBI Taxonomy" id="60889"/>
    <lineage>
        <taxon>Eukaryota</taxon>
        <taxon>Metazoa</taxon>
        <taxon>Ecdysozoa</taxon>
        <taxon>Arthropoda</taxon>
        <taxon>Hexapoda</taxon>
        <taxon>Insecta</taxon>
        <taxon>Pterygota</taxon>
        <taxon>Neoptera</taxon>
        <taxon>Endopterygota</taxon>
        <taxon>Hymenoptera</taxon>
        <taxon>Apocrita</taxon>
        <taxon>Aculeata</taxon>
        <taxon>Apoidea</taxon>
        <taxon>Anthophila</taxon>
        <taxon>Apidae</taxon>
        <taxon>Melipona</taxon>
    </lineage>
</organism>
<proteinExistence type="predicted"/>
<keyword evidence="3" id="KW-1185">Reference proteome</keyword>
<dbReference type="Proteomes" id="UP001177670">
    <property type="component" value="Unassembled WGS sequence"/>
</dbReference>
<dbReference type="EMBL" id="JAHYIQ010000054">
    <property type="protein sequence ID" value="KAK1117171.1"/>
    <property type="molecule type" value="Genomic_DNA"/>
</dbReference>
<accession>A0AA40FDU8</accession>
<comment type="caution">
    <text evidence="2">The sequence shown here is derived from an EMBL/GenBank/DDBJ whole genome shotgun (WGS) entry which is preliminary data.</text>
</comment>
<sequence>MVVKSSRKRKIPDNQEGHNLVTEKLSWVSPNLSSFCTPNSTLSACQPSTFMFPTLVANLSGHFQDSYPNKDIGRYRQK</sequence>
<evidence type="ECO:0000313" key="1">
    <source>
        <dbReference type="EMBL" id="KAK1117171.1"/>
    </source>
</evidence>
<evidence type="ECO:0000313" key="3">
    <source>
        <dbReference type="Proteomes" id="UP001177670"/>
    </source>
</evidence>